<accession>A0A915L5T5</accession>
<evidence type="ECO:0000313" key="2">
    <source>
        <dbReference type="Proteomes" id="UP000887565"/>
    </source>
</evidence>
<evidence type="ECO:0000313" key="3">
    <source>
        <dbReference type="WBParaSite" id="nRc.2.0.1.t46389-RA"/>
    </source>
</evidence>
<dbReference type="Proteomes" id="UP000887565">
    <property type="component" value="Unplaced"/>
</dbReference>
<sequence length="409" mass="47406">MACLKSALFFKVVPVDCGQKSMDILIFGGNGFIGSHIVEKLIENRHKITLINRNHWPWDTSTTIRSKVFRNFILDRLDMNSAENFRNQVINDRITSAGNQNIPFDLVIDLSAYTLSALKPFYDILVENRLCKLYVFVSTDSVYEVCQIDRRSNQFLKETDAIRPTNISEAEKMNALDSYGHRKLQIEEFLRRRESSKNGLPYLILRLPDVLGERDSTKRWWKYQMWIENFRLLDTPIVIPDFARNLKTSYVYVKDVAKLVALICEYPKAQIQSSKIIDKVYNFAYPEAKSLTELLVHINQATNVRRVDMTKASDAHQTKDNTFYFPSVTLGALDISAFGKNFPNFVFTPWEEMVHNIAGFYKKSSKDFPRERDETASSLCRDIGVEFDVCNKLMTYLLVDAEKKFNEDL</sequence>
<dbReference type="GO" id="GO:0003978">
    <property type="term" value="F:UDP-glucose 4-epimerase activity"/>
    <property type="evidence" value="ECO:0007669"/>
    <property type="project" value="TreeGrafter"/>
</dbReference>
<proteinExistence type="predicted"/>
<protein>
    <submittedName>
        <fullName evidence="3">NAD-dependent epimerase/dehydratase domain-containing protein</fullName>
    </submittedName>
</protein>
<reference evidence="3" key="1">
    <citation type="submission" date="2022-11" db="UniProtKB">
        <authorList>
            <consortium name="WormBaseParasite"/>
        </authorList>
    </citation>
    <scope>IDENTIFICATION</scope>
</reference>
<dbReference type="PANTHER" id="PTHR43725">
    <property type="entry name" value="UDP-GLUCOSE 4-EPIMERASE"/>
    <property type="match status" value="1"/>
</dbReference>
<dbReference type="InterPro" id="IPR001509">
    <property type="entry name" value="Epimerase_deHydtase"/>
</dbReference>
<evidence type="ECO:0000259" key="1">
    <source>
        <dbReference type="Pfam" id="PF01370"/>
    </source>
</evidence>
<dbReference type="InterPro" id="IPR036291">
    <property type="entry name" value="NAD(P)-bd_dom_sf"/>
</dbReference>
<dbReference type="PANTHER" id="PTHR43725:SF32">
    <property type="entry name" value="NAD-DEPENDENT EPIMERASE_DEHYDRATASE DOMAIN-CONTAINING PROTEIN"/>
    <property type="match status" value="1"/>
</dbReference>
<dbReference type="Gene3D" id="3.40.50.720">
    <property type="entry name" value="NAD(P)-binding Rossmann-like Domain"/>
    <property type="match status" value="1"/>
</dbReference>
<dbReference type="GO" id="GO:0005829">
    <property type="term" value="C:cytosol"/>
    <property type="evidence" value="ECO:0007669"/>
    <property type="project" value="TreeGrafter"/>
</dbReference>
<dbReference type="GO" id="GO:0005996">
    <property type="term" value="P:monosaccharide metabolic process"/>
    <property type="evidence" value="ECO:0007669"/>
    <property type="project" value="TreeGrafter"/>
</dbReference>
<feature type="domain" description="NAD-dependent epimerase/dehydratase" evidence="1">
    <location>
        <begin position="24"/>
        <end position="270"/>
    </location>
</feature>
<dbReference type="WBParaSite" id="nRc.2.0.1.t46389-RA">
    <property type="protein sequence ID" value="nRc.2.0.1.t46389-RA"/>
    <property type="gene ID" value="nRc.2.0.1.g46389"/>
</dbReference>
<dbReference type="OMA" id="RGNWYFD"/>
<name>A0A915L5T5_ROMCU</name>
<keyword evidence="2" id="KW-1185">Reference proteome</keyword>
<dbReference type="Pfam" id="PF01370">
    <property type="entry name" value="Epimerase"/>
    <property type="match status" value="1"/>
</dbReference>
<organism evidence="2 3">
    <name type="scientific">Romanomermis culicivorax</name>
    <name type="common">Nematode worm</name>
    <dbReference type="NCBI Taxonomy" id="13658"/>
    <lineage>
        <taxon>Eukaryota</taxon>
        <taxon>Metazoa</taxon>
        <taxon>Ecdysozoa</taxon>
        <taxon>Nematoda</taxon>
        <taxon>Enoplea</taxon>
        <taxon>Dorylaimia</taxon>
        <taxon>Mermithida</taxon>
        <taxon>Mermithoidea</taxon>
        <taxon>Mermithidae</taxon>
        <taxon>Romanomermis</taxon>
    </lineage>
</organism>
<dbReference type="SUPFAM" id="SSF51735">
    <property type="entry name" value="NAD(P)-binding Rossmann-fold domains"/>
    <property type="match status" value="1"/>
</dbReference>
<dbReference type="AlphaFoldDB" id="A0A915L5T5"/>